<protein>
    <submittedName>
        <fullName evidence="2">Uncharacterized protein</fullName>
    </submittedName>
</protein>
<accession>A0A5B0QRF9</accession>
<dbReference type="Proteomes" id="UP000324748">
    <property type="component" value="Unassembled WGS sequence"/>
</dbReference>
<organism evidence="2 3">
    <name type="scientific">Puccinia graminis f. sp. tritici</name>
    <dbReference type="NCBI Taxonomy" id="56615"/>
    <lineage>
        <taxon>Eukaryota</taxon>
        <taxon>Fungi</taxon>
        <taxon>Dikarya</taxon>
        <taxon>Basidiomycota</taxon>
        <taxon>Pucciniomycotina</taxon>
        <taxon>Pucciniomycetes</taxon>
        <taxon>Pucciniales</taxon>
        <taxon>Pucciniaceae</taxon>
        <taxon>Puccinia</taxon>
    </lineage>
</organism>
<evidence type="ECO:0000256" key="1">
    <source>
        <dbReference type="SAM" id="MobiDB-lite"/>
    </source>
</evidence>
<feature type="compositionally biased region" description="Polar residues" evidence="1">
    <location>
        <begin position="152"/>
        <end position="164"/>
    </location>
</feature>
<dbReference type="AlphaFoldDB" id="A0A5B0QRF9"/>
<feature type="region of interest" description="Disordered" evidence="1">
    <location>
        <begin position="30"/>
        <end position="59"/>
    </location>
</feature>
<sequence>MADSDLFVVRTHNERLASTHLDFRTWQVNTQPNNNKQTHSPSYTNSQQVHHPSSPFHRVGIESWSDRHRNRPNNPAIDSTLIASLFRDQFNTHRTSPHLNDLAILGGRSGAPQHRNDRIGVVPATLATQACSSAIPQSALQPSLARRPMPSHRQTTVSPSLLLR</sequence>
<name>A0A5B0QRF9_PUCGR</name>
<feature type="region of interest" description="Disordered" evidence="1">
    <location>
        <begin position="136"/>
        <end position="164"/>
    </location>
</feature>
<gene>
    <name evidence="2" type="ORF">PGT21_000568</name>
</gene>
<evidence type="ECO:0000313" key="2">
    <source>
        <dbReference type="EMBL" id="KAA1115808.1"/>
    </source>
</evidence>
<evidence type="ECO:0000313" key="3">
    <source>
        <dbReference type="Proteomes" id="UP000324748"/>
    </source>
</evidence>
<keyword evidence="3" id="KW-1185">Reference proteome</keyword>
<proteinExistence type="predicted"/>
<feature type="compositionally biased region" description="Polar residues" evidence="1">
    <location>
        <begin position="30"/>
        <end position="51"/>
    </location>
</feature>
<reference evidence="2 3" key="1">
    <citation type="submission" date="2019-05" db="EMBL/GenBank/DDBJ databases">
        <title>Emergence of the Ug99 lineage of the wheat stem rust pathogen through somatic hybridization.</title>
        <authorList>
            <person name="Li F."/>
            <person name="Upadhyaya N.M."/>
            <person name="Sperschneider J."/>
            <person name="Matny O."/>
            <person name="Nguyen-Phuc H."/>
            <person name="Mago R."/>
            <person name="Raley C."/>
            <person name="Miller M.E."/>
            <person name="Silverstein K.A.T."/>
            <person name="Henningsen E."/>
            <person name="Hirsch C.D."/>
            <person name="Visser B."/>
            <person name="Pretorius Z.A."/>
            <person name="Steffenson B.J."/>
            <person name="Schwessinger B."/>
            <person name="Dodds P.N."/>
            <person name="Figueroa M."/>
        </authorList>
    </citation>
    <scope>NUCLEOTIDE SEQUENCE [LARGE SCALE GENOMIC DNA]</scope>
    <source>
        <strain evidence="2">21-0</strain>
    </source>
</reference>
<dbReference type="EMBL" id="VSWC01000012">
    <property type="protein sequence ID" value="KAA1115808.1"/>
    <property type="molecule type" value="Genomic_DNA"/>
</dbReference>
<comment type="caution">
    <text evidence="2">The sequence shown here is derived from an EMBL/GenBank/DDBJ whole genome shotgun (WGS) entry which is preliminary data.</text>
</comment>